<evidence type="ECO:0000259" key="8">
    <source>
        <dbReference type="PROSITE" id="PS50929"/>
    </source>
</evidence>
<gene>
    <name evidence="9" type="ORF">PVAG01_08913</name>
</gene>
<keyword evidence="3" id="KW-0547">Nucleotide-binding</keyword>
<evidence type="ECO:0000256" key="1">
    <source>
        <dbReference type="ARBA" id="ARBA00022448"/>
    </source>
</evidence>
<dbReference type="PANTHER" id="PTHR24223:SF464">
    <property type="entry name" value="ABC-TYPE TRANSPORTER CICA"/>
    <property type="match status" value="1"/>
</dbReference>
<feature type="domain" description="ABC transmembrane type-1" evidence="8">
    <location>
        <begin position="48"/>
        <end position="128"/>
    </location>
</feature>
<keyword evidence="1" id="KW-0813">Transport</keyword>
<keyword evidence="2 7" id="KW-0812">Transmembrane</keyword>
<evidence type="ECO:0000256" key="7">
    <source>
        <dbReference type="SAM" id="Phobius"/>
    </source>
</evidence>
<evidence type="ECO:0000256" key="5">
    <source>
        <dbReference type="ARBA" id="ARBA00022989"/>
    </source>
</evidence>
<feature type="transmembrane region" description="Helical" evidence="7">
    <location>
        <begin position="43"/>
        <end position="69"/>
    </location>
</feature>
<proteinExistence type="predicted"/>
<dbReference type="PANTHER" id="PTHR24223">
    <property type="entry name" value="ATP-BINDING CASSETTE SUB-FAMILY C"/>
    <property type="match status" value="1"/>
</dbReference>
<dbReference type="Gene3D" id="1.20.1560.10">
    <property type="entry name" value="ABC transporter type 1, transmembrane domain"/>
    <property type="match status" value="1"/>
</dbReference>
<protein>
    <submittedName>
        <fullName evidence="9">ABC transporter family protein</fullName>
    </submittedName>
</protein>
<evidence type="ECO:0000256" key="6">
    <source>
        <dbReference type="ARBA" id="ARBA00023136"/>
    </source>
</evidence>
<evidence type="ECO:0000313" key="9">
    <source>
        <dbReference type="EMBL" id="KAL3420414.1"/>
    </source>
</evidence>
<dbReference type="SUPFAM" id="SSF90123">
    <property type="entry name" value="ABC transporter transmembrane region"/>
    <property type="match status" value="1"/>
</dbReference>
<accession>A0ABR4PAS0</accession>
<keyword evidence="6 7" id="KW-0472">Membrane</keyword>
<evidence type="ECO:0000256" key="4">
    <source>
        <dbReference type="ARBA" id="ARBA00022840"/>
    </source>
</evidence>
<dbReference type="EMBL" id="JBFCZG010000007">
    <property type="protein sequence ID" value="KAL3420414.1"/>
    <property type="molecule type" value="Genomic_DNA"/>
</dbReference>
<evidence type="ECO:0000256" key="2">
    <source>
        <dbReference type="ARBA" id="ARBA00022692"/>
    </source>
</evidence>
<evidence type="ECO:0000256" key="3">
    <source>
        <dbReference type="ARBA" id="ARBA00022741"/>
    </source>
</evidence>
<dbReference type="PROSITE" id="PS50929">
    <property type="entry name" value="ABC_TM1F"/>
    <property type="match status" value="1"/>
</dbReference>
<keyword evidence="10" id="KW-1185">Reference proteome</keyword>
<name>A0ABR4PAS0_9HELO</name>
<dbReference type="InterPro" id="IPR050173">
    <property type="entry name" value="ABC_transporter_C-like"/>
</dbReference>
<organism evidence="9 10">
    <name type="scientific">Phlyctema vagabunda</name>
    <dbReference type="NCBI Taxonomy" id="108571"/>
    <lineage>
        <taxon>Eukaryota</taxon>
        <taxon>Fungi</taxon>
        <taxon>Dikarya</taxon>
        <taxon>Ascomycota</taxon>
        <taxon>Pezizomycotina</taxon>
        <taxon>Leotiomycetes</taxon>
        <taxon>Helotiales</taxon>
        <taxon>Dermateaceae</taxon>
        <taxon>Phlyctema</taxon>
    </lineage>
</organism>
<comment type="caution">
    <text evidence="9">The sequence shown here is derived from an EMBL/GenBank/DDBJ whole genome shotgun (WGS) entry which is preliminary data.</text>
</comment>
<reference evidence="9 10" key="1">
    <citation type="submission" date="2024-06" db="EMBL/GenBank/DDBJ databases">
        <title>Complete genome of Phlyctema vagabunda strain 19-DSS-EL-015.</title>
        <authorList>
            <person name="Fiorenzani C."/>
        </authorList>
    </citation>
    <scope>NUCLEOTIDE SEQUENCE [LARGE SCALE GENOMIC DNA]</scope>
    <source>
        <strain evidence="9 10">19-DSS-EL-015</strain>
    </source>
</reference>
<evidence type="ECO:0000313" key="10">
    <source>
        <dbReference type="Proteomes" id="UP001629113"/>
    </source>
</evidence>
<keyword evidence="5 7" id="KW-1133">Transmembrane helix</keyword>
<dbReference type="Proteomes" id="UP001629113">
    <property type="component" value="Unassembled WGS sequence"/>
</dbReference>
<feature type="transmembrane region" description="Helical" evidence="7">
    <location>
        <begin position="81"/>
        <end position="106"/>
    </location>
</feature>
<dbReference type="InterPro" id="IPR011527">
    <property type="entry name" value="ABC1_TM_dom"/>
</dbReference>
<dbReference type="InterPro" id="IPR036640">
    <property type="entry name" value="ABC1_TM_sf"/>
</dbReference>
<sequence>MKKLAKELSKAPAKDSLMELEEKGEDSIGWSVYYDYMKASGSLLTAPLVIFLCCLAQASQVMATFWLGYWTNGTYNLSTGIYIGGYIAFGVVQTSLTFVFSMVLTIGGTNSSKKLLSTAMQSTLKAPM</sequence>
<keyword evidence="4" id="KW-0067">ATP-binding</keyword>